<evidence type="ECO:0000256" key="7">
    <source>
        <dbReference type="ARBA" id="ARBA00022922"/>
    </source>
</evidence>
<dbReference type="AlphaFoldDB" id="A0A383VX67"/>
<accession>A0A383VX67</accession>
<feature type="region of interest" description="Disordered" evidence="9">
    <location>
        <begin position="46"/>
        <end position="67"/>
    </location>
</feature>
<dbReference type="GO" id="GO:0004373">
    <property type="term" value="F:alpha-1,4-glucan glucosyltransferase (UDP-glucose donor) activity"/>
    <property type="evidence" value="ECO:0007669"/>
    <property type="project" value="InterPro"/>
</dbReference>
<reference evidence="12 13" key="1">
    <citation type="submission" date="2016-10" db="EMBL/GenBank/DDBJ databases">
        <authorList>
            <person name="Cai Z."/>
        </authorList>
    </citation>
    <scope>NUCLEOTIDE SEQUENCE [LARGE SCALE GENOMIC DNA]</scope>
</reference>
<keyword evidence="5" id="KW-0328">Glycosyltransferase</keyword>
<evidence type="ECO:0000256" key="6">
    <source>
        <dbReference type="ARBA" id="ARBA00022679"/>
    </source>
</evidence>
<feature type="domain" description="Glycosyl transferase family 1" evidence="10">
    <location>
        <begin position="529"/>
        <end position="688"/>
    </location>
</feature>
<evidence type="ECO:0000256" key="1">
    <source>
        <dbReference type="ARBA" id="ARBA00001478"/>
    </source>
</evidence>
<dbReference type="PANTHER" id="PTHR46083:SF1">
    <property type="entry name" value="GLYCOGEN SYNTHASE 2-RELATED"/>
    <property type="match status" value="1"/>
</dbReference>
<dbReference type="GO" id="GO:0009011">
    <property type="term" value="F:alpha-1,4-glucan glucosyltransferase (ADP-glucose donor) activity"/>
    <property type="evidence" value="ECO:0007669"/>
    <property type="project" value="UniProtKB-EC"/>
</dbReference>
<dbReference type="Proteomes" id="UP000256970">
    <property type="component" value="Unassembled WGS sequence"/>
</dbReference>
<evidence type="ECO:0000313" key="12">
    <source>
        <dbReference type="EMBL" id="SZX70057.1"/>
    </source>
</evidence>
<evidence type="ECO:0000313" key="13">
    <source>
        <dbReference type="Proteomes" id="UP000256970"/>
    </source>
</evidence>
<dbReference type="EC" id="2.4.1.21" evidence="4"/>
<dbReference type="SUPFAM" id="SSF53756">
    <property type="entry name" value="UDP-Glycosyltransferase/glycogen phosphorylase"/>
    <property type="match status" value="2"/>
</dbReference>
<keyword evidence="7" id="KW-0750">Starch biosynthesis</keyword>
<feature type="coiled-coil region" evidence="8">
    <location>
        <begin position="67"/>
        <end position="94"/>
    </location>
</feature>
<dbReference type="InterPro" id="IPR011835">
    <property type="entry name" value="GS/SS"/>
</dbReference>
<evidence type="ECO:0000259" key="11">
    <source>
        <dbReference type="Pfam" id="PF08323"/>
    </source>
</evidence>
<dbReference type="Gene3D" id="3.40.50.2000">
    <property type="entry name" value="Glycogen Phosphorylase B"/>
    <property type="match status" value="3"/>
</dbReference>
<dbReference type="Pfam" id="PF08323">
    <property type="entry name" value="Glyco_transf_5"/>
    <property type="match status" value="1"/>
</dbReference>
<comment type="pathway">
    <text evidence="2">Glycan biosynthesis; starch biosynthesis.</text>
</comment>
<evidence type="ECO:0000256" key="8">
    <source>
        <dbReference type="SAM" id="Coils"/>
    </source>
</evidence>
<evidence type="ECO:0000256" key="2">
    <source>
        <dbReference type="ARBA" id="ARBA00004727"/>
    </source>
</evidence>
<dbReference type="Pfam" id="PF00534">
    <property type="entry name" value="Glycos_transf_1"/>
    <property type="match status" value="1"/>
</dbReference>
<evidence type="ECO:0000259" key="10">
    <source>
        <dbReference type="Pfam" id="PF00534"/>
    </source>
</evidence>
<keyword evidence="8" id="KW-0175">Coiled coil</keyword>
<dbReference type="InterPro" id="IPR001296">
    <property type="entry name" value="Glyco_trans_1"/>
</dbReference>
<protein>
    <recommendedName>
        <fullName evidence="4">starch synthase</fullName>
        <ecNumber evidence="4">2.4.1.21</ecNumber>
    </recommendedName>
</protein>
<dbReference type="CDD" id="cd14686">
    <property type="entry name" value="bZIP"/>
    <property type="match status" value="1"/>
</dbReference>
<evidence type="ECO:0000256" key="9">
    <source>
        <dbReference type="SAM" id="MobiDB-lite"/>
    </source>
</evidence>
<evidence type="ECO:0000256" key="3">
    <source>
        <dbReference type="ARBA" id="ARBA00010281"/>
    </source>
</evidence>
<keyword evidence="13" id="KW-1185">Reference proteome</keyword>
<comment type="similarity">
    <text evidence="3">Belongs to the glycosyltransferase 1 family. Bacterial/plant glycogen synthase subfamily.</text>
</comment>
<dbReference type="EMBL" id="FNXT01000969">
    <property type="protein sequence ID" value="SZX70057.1"/>
    <property type="molecule type" value="Genomic_DNA"/>
</dbReference>
<evidence type="ECO:0000256" key="4">
    <source>
        <dbReference type="ARBA" id="ARBA00012588"/>
    </source>
</evidence>
<feature type="compositionally biased region" description="Low complexity" evidence="9">
    <location>
        <begin position="53"/>
        <end position="65"/>
    </location>
</feature>
<dbReference type="STRING" id="3088.A0A383VX67"/>
<dbReference type="InterPro" id="IPR013534">
    <property type="entry name" value="Starch_synth_cat_dom"/>
</dbReference>
<evidence type="ECO:0000256" key="5">
    <source>
        <dbReference type="ARBA" id="ARBA00022676"/>
    </source>
</evidence>
<dbReference type="CDD" id="cd03791">
    <property type="entry name" value="GT5_Glycogen_synthase_DULL1-like"/>
    <property type="match status" value="1"/>
</dbReference>
<keyword evidence="6" id="KW-0808">Transferase</keyword>
<name>A0A383VX67_TETOB</name>
<comment type="catalytic activity">
    <reaction evidence="1">
        <text>[(1-&gt;4)-alpha-D-glucosyl](n) + ADP-alpha-D-glucose = [(1-&gt;4)-alpha-D-glucosyl](n+1) + ADP + H(+)</text>
        <dbReference type="Rhea" id="RHEA:18189"/>
        <dbReference type="Rhea" id="RHEA-COMP:9584"/>
        <dbReference type="Rhea" id="RHEA-COMP:9587"/>
        <dbReference type="ChEBI" id="CHEBI:15378"/>
        <dbReference type="ChEBI" id="CHEBI:15444"/>
        <dbReference type="ChEBI" id="CHEBI:57498"/>
        <dbReference type="ChEBI" id="CHEBI:456216"/>
        <dbReference type="EC" id="2.4.1.21"/>
    </reaction>
</comment>
<dbReference type="PANTHER" id="PTHR46083">
    <property type="match status" value="1"/>
</dbReference>
<dbReference type="HAMAP" id="MF_00484">
    <property type="entry name" value="Glycogen_synth"/>
    <property type="match status" value="1"/>
</dbReference>
<feature type="domain" description="Starch synthase catalytic" evidence="11">
    <location>
        <begin position="181"/>
        <end position="430"/>
    </location>
</feature>
<organism evidence="12 13">
    <name type="scientific">Tetradesmus obliquus</name>
    <name type="common">Green alga</name>
    <name type="synonym">Acutodesmus obliquus</name>
    <dbReference type="NCBI Taxonomy" id="3088"/>
    <lineage>
        <taxon>Eukaryota</taxon>
        <taxon>Viridiplantae</taxon>
        <taxon>Chlorophyta</taxon>
        <taxon>core chlorophytes</taxon>
        <taxon>Chlorophyceae</taxon>
        <taxon>CS clade</taxon>
        <taxon>Sphaeropleales</taxon>
        <taxon>Scenedesmaceae</taxon>
        <taxon>Tetradesmus</taxon>
    </lineage>
</organism>
<dbReference type="UniPathway" id="UPA00152"/>
<proteinExistence type="inferred from homology"/>
<sequence>MASLGAPQLLGAAARCPASNLRKQLACRPAPRAQITVGHRRASLLVPRTASEQQTAPATSSPSSSVEEDLMQQLAELQAENDRLKAELASIRTSGPAAAAAAAASAIAGAAAAVVGSAAKVLEPPATAGTEAFMRQLEQGVAWPSPGTKFWEAPARSSPMPVDVGGGSSSVQPRDSRSLDVVHFTAELAPIAKVGGLGDVVHGLARTCLARGHNVTVIMPFYECLPQDQIEGLGFDMDIEVPKGKSWDGEIQLTTLKTAVYRGVIGGVPVILVRPADWDACNLFRGGRIYGGSYNELESYLYFCRAGLEYLRCSGQQPHILHLHEWQTCAAALLYWEVYSALGLYRPRVVLTIHNLDNTGECRQDEFAFTGIDGEQFATIERALDERTIGHNPERLNLMKGGMVYSNAVTTVSPTYAKEVLSGMQAGWLRSTLMRPEVNSKVRGILNGIDVEEWGQHTSPTTPARTALSHRWLFLTVYMQVRGILNGIDVEEWDPARDELLPANFSAQFPDGKALCKKYLQRGLGLDESPDKPVVAVITRLVPQKGIHLIKAALFRCLDKGAQFVLLGSGHCDGEFKAMAEQQFKDHKDIRLLVMYSESLAHQIYAAADIILVPSMFEPCGLTQMIGMRYGAVPVVRKTGGLADTVRDVDSHAPGEANGYTFDGTDEGSLHGALDRALTHFKEQRASWTELSATNMNTELSWSRSSADYVALYNSIAMP</sequence>
<gene>
    <name evidence="12" type="ORF">BQ4739_LOCUS10305</name>
</gene>
<dbReference type="GO" id="GO:0019252">
    <property type="term" value="P:starch biosynthetic process"/>
    <property type="evidence" value="ECO:0007669"/>
    <property type="project" value="UniProtKB-UniPathway"/>
</dbReference>